<reference evidence="5 6" key="1">
    <citation type="submission" date="2019-07" db="EMBL/GenBank/DDBJ databases">
        <title>Full genome sequence of Devosia sp. Gsoil 520.</title>
        <authorList>
            <person name="Im W.-T."/>
        </authorList>
    </citation>
    <scope>NUCLEOTIDE SEQUENCE [LARGE SCALE GENOMIC DNA]</scope>
    <source>
        <strain evidence="5 6">Gsoil 520</strain>
    </source>
</reference>
<dbReference type="EMBL" id="CP042304">
    <property type="protein sequence ID" value="QDZ11935.1"/>
    <property type="molecule type" value="Genomic_DNA"/>
</dbReference>
<evidence type="ECO:0000313" key="5">
    <source>
        <dbReference type="EMBL" id="QDZ11935.1"/>
    </source>
</evidence>
<dbReference type="InterPro" id="IPR013785">
    <property type="entry name" value="Aldolase_TIM"/>
</dbReference>
<dbReference type="GO" id="GO:0008840">
    <property type="term" value="F:4-hydroxy-tetrahydrodipicolinate synthase activity"/>
    <property type="evidence" value="ECO:0007669"/>
    <property type="project" value="TreeGrafter"/>
</dbReference>
<evidence type="ECO:0000256" key="4">
    <source>
        <dbReference type="PIRSR" id="PIRSR001365-2"/>
    </source>
</evidence>
<proteinExistence type="inferred from homology"/>
<feature type="binding site" evidence="4">
    <location>
        <position position="208"/>
    </location>
    <ligand>
        <name>pyruvate</name>
        <dbReference type="ChEBI" id="CHEBI:15361"/>
    </ligand>
</feature>
<dbReference type="SUPFAM" id="SSF51569">
    <property type="entry name" value="Aldolase"/>
    <property type="match status" value="1"/>
</dbReference>
<sequence length="308" mass="32458">MLQGILPVLPTPYGDDGAVDPAAMRALVEFAIGAGVQGMVFPGFASEVEALTDDERISLMRVVVEANAGRVQLIAGASASTVEAVVRFGREALDLGIRYLMIQAPKEAGTQAGEVATFFRAIADQLPGAEIVLQNAPLPRGSDLDPQTLLAVVSGVPAITYVKGETLPSGPAISVLQANPPPHLAGIIGGGGARYLIDEYERGACGTMPALELADLHVQLDRAWRSGDKVGARTLYSRSLPLLLLQAVYRMHLTKHVLTQRGVIDTTAVRAKGPSPDAMAIRDIDSWLAEVADIFTLAPIAQRVGEPA</sequence>
<dbReference type="SMART" id="SM01130">
    <property type="entry name" value="DHDPS"/>
    <property type="match status" value="1"/>
</dbReference>
<dbReference type="KEGG" id="dea:FPZ08_14980"/>
<protein>
    <submittedName>
        <fullName evidence="5">Dihydrodipicolinate synthase family protein</fullName>
    </submittedName>
</protein>
<dbReference type="GO" id="GO:0005829">
    <property type="term" value="C:cytosol"/>
    <property type="evidence" value="ECO:0007669"/>
    <property type="project" value="TreeGrafter"/>
</dbReference>
<dbReference type="PANTHER" id="PTHR12128:SF66">
    <property type="entry name" value="4-HYDROXY-2-OXOGLUTARATE ALDOLASE, MITOCHONDRIAL"/>
    <property type="match status" value="1"/>
</dbReference>
<organism evidence="5 6">
    <name type="scientific">Devosia ginsengisoli</name>
    <dbReference type="NCBI Taxonomy" id="400770"/>
    <lineage>
        <taxon>Bacteria</taxon>
        <taxon>Pseudomonadati</taxon>
        <taxon>Pseudomonadota</taxon>
        <taxon>Alphaproteobacteria</taxon>
        <taxon>Hyphomicrobiales</taxon>
        <taxon>Devosiaceae</taxon>
        <taxon>Devosia</taxon>
    </lineage>
</organism>
<evidence type="ECO:0000256" key="3">
    <source>
        <dbReference type="PIRNR" id="PIRNR001365"/>
    </source>
</evidence>
<dbReference type="InterPro" id="IPR002220">
    <property type="entry name" value="DapA-like"/>
</dbReference>
<dbReference type="RefSeq" id="WP_146290751.1">
    <property type="nucleotide sequence ID" value="NZ_CP042304.1"/>
</dbReference>
<dbReference type="Gene3D" id="3.20.20.70">
    <property type="entry name" value="Aldolase class I"/>
    <property type="match status" value="1"/>
</dbReference>
<dbReference type="OrthoDB" id="9796205at2"/>
<accession>A0A5B8LWI2</accession>
<dbReference type="CDD" id="cd00408">
    <property type="entry name" value="DHDPS-like"/>
    <property type="match status" value="1"/>
</dbReference>
<keyword evidence="2 3" id="KW-0456">Lyase</keyword>
<evidence type="ECO:0000313" key="6">
    <source>
        <dbReference type="Proteomes" id="UP000315364"/>
    </source>
</evidence>
<name>A0A5B8LWI2_9HYPH</name>
<dbReference type="Pfam" id="PF00701">
    <property type="entry name" value="DHDPS"/>
    <property type="match status" value="1"/>
</dbReference>
<keyword evidence="6" id="KW-1185">Reference proteome</keyword>
<dbReference type="AlphaFoldDB" id="A0A5B8LWI2"/>
<evidence type="ECO:0000256" key="1">
    <source>
        <dbReference type="ARBA" id="ARBA00007592"/>
    </source>
</evidence>
<evidence type="ECO:0000256" key="2">
    <source>
        <dbReference type="ARBA" id="ARBA00023239"/>
    </source>
</evidence>
<dbReference type="PANTHER" id="PTHR12128">
    <property type="entry name" value="DIHYDRODIPICOLINATE SYNTHASE"/>
    <property type="match status" value="1"/>
</dbReference>
<dbReference type="Proteomes" id="UP000315364">
    <property type="component" value="Chromosome"/>
</dbReference>
<dbReference type="PIRSF" id="PIRSF001365">
    <property type="entry name" value="DHDPS"/>
    <property type="match status" value="1"/>
</dbReference>
<comment type="similarity">
    <text evidence="1 3">Belongs to the DapA family.</text>
</comment>
<gene>
    <name evidence="5" type="ORF">FPZ08_14980</name>
</gene>